<organism evidence="1">
    <name type="scientific">uncultured organism</name>
    <dbReference type="NCBI Taxonomy" id="155900"/>
    <lineage>
        <taxon>unclassified sequences</taxon>
        <taxon>environmental samples</taxon>
    </lineage>
</organism>
<proteinExistence type="predicted"/>
<evidence type="ECO:0000313" key="1">
    <source>
        <dbReference type="EMBL" id="QOL00440.1"/>
    </source>
</evidence>
<protein>
    <recommendedName>
        <fullName evidence="2">Sulfotransferase domain-containing protein</fullName>
    </recommendedName>
</protein>
<reference evidence="1" key="1">
    <citation type="submission" date="2020-09" db="EMBL/GenBank/DDBJ databases">
        <title>A new high-throughput screening method to detect antimicrobial volatiles from metagenomic clone libraries.</title>
        <authorList>
            <person name="Stocker F."/>
            <person name="Obermeier M."/>
            <person name="Resch K."/>
            <person name="Berg G."/>
            <person name="Mueller Bogota C.A."/>
        </authorList>
    </citation>
    <scope>NUCLEOTIDE SEQUENCE</scope>
</reference>
<dbReference type="SUPFAM" id="SSF52540">
    <property type="entry name" value="P-loop containing nucleoside triphosphate hydrolases"/>
    <property type="match status" value="1"/>
</dbReference>
<evidence type="ECO:0008006" key="2">
    <source>
        <dbReference type="Google" id="ProtNLM"/>
    </source>
</evidence>
<name>A0A7L9QC28_9ZZZZ</name>
<accession>A0A7L9QC28</accession>
<dbReference type="AlphaFoldDB" id="A0A7L9QC28"/>
<sequence length="353" mass="38275">MARACFVHIGTHKTGTTALQRFFARNDGVLRRDGSLYPLAGRYRADLPGHHNIAFELAGDERYDPALGTLADLCRELEAAPDERVYISSEGFGFLHDRDDRMHMLQGALAGAGFCPKAVVYLRPQADYLEALYGTLIRHGYARSFSQCLSEALDSGVVRASAVRSYQCEYDVLLTRATRIFGAPNIVVRAYRTMDEKSWLIDDFFAATGHSRGAGYAEPGFHNVRRAGSQIARELVANVGRGISSTVAHRLAHLETAEARPGVDAAFRALTADDRERIGRRFAPGNERVRHAWGIAIDAAGRSREPSDLADAAAEPLAVHAMNEILDAAAAQGAVCGDANVSCLVSTPPDSCT</sequence>
<dbReference type="InterPro" id="IPR027417">
    <property type="entry name" value="P-loop_NTPase"/>
</dbReference>
<dbReference type="EMBL" id="MW000469">
    <property type="protein sequence ID" value="QOL00440.1"/>
    <property type="molecule type" value="Genomic_DNA"/>
</dbReference>